<protein>
    <recommendedName>
        <fullName evidence="16">Glutathione hydrolase proenzyme</fullName>
        <ecNumber evidence="16">2.3.2.2</ecNumber>
        <ecNumber evidence="16">3.4.19.13</ecNumber>
    </recommendedName>
    <component>
        <recommendedName>
            <fullName evidence="16">Glutathione hydrolase large chain</fullName>
        </recommendedName>
    </component>
    <component>
        <recommendedName>
            <fullName evidence="16">Glutathione hydrolase small chain</fullName>
        </recommendedName>
    </component>
</protein>
<keyword evidence="19" id="KW-1185">Reference proteome</keyword>
<dbReference type="EMBL" id="AAYA01000016">
    <property type="protein sequence ID" value="EBA06334.1"/>
    <property type="molecule type" value="Genomic_DNA"/>
</dbReference>
<feature type="transmembrane region" description="Helical" evidence="17">
    <location>
        <begin position="54"/>
        <end position="76"/>
    </location>
</feature>
<sequence length="733" mass="76435">MTRDFAVLLLYQLGGETLARAFDLAVPGPVIGLAALFATFVAAPRLADWMRETVAGLLGHLPLLFVPAGVSAVAHLDTFSHNGIGQPVALVANTVMAILTSVFAPLAVGLLFRASRALAFRQNRLPSRQNAKQSGSVAMRISGWVALFGVMAGTAMAQQATDAVDAEAETGETMGFAAISAEVGAALAAKEASEPVAASKWMVAAANPHAVSAGAEVLRNGGTAADAMIAVQTVLGLVEPQSSGMGGGAFLVWHDGETGEITTLDGRETAPLDATPRLFQDEAGEPLGFWDAVVGGRSVGVPGTPALMQAAHDKWGKAEWAGLFDAATALAEDGFEVSPRLAALVAEDPLKLTRQDVAASYFFPDGAPVEAGTTLTNPDYAEVMKTLAAEGAKGFYEGEIAQGIVDTVTGFTDNPGVMSLLDLALYEVKERPAVCAEFRDHEVCGMGPPSSGALTVGQILGMLDASEPGAADDPDTWRKIGDASRLAFADRGRYMADSDFVPMPTNGLVDPAYLADRAKLLEGDDALPEVAPGAPEWDHAMLYADDESIEFPSTSHISIVDQYGNALSMTTTIENGFGSRLMTNGFLLNNELTDFSFRSHDGGVPIANRVEPGKRPRSSMSPTIVRKDGAPVLVIGSPGGSRIIGYTAQAIIAFIDWGMDVQQAVAMPHGLNRFGTFDLEEGTDMAGMQDALTEMGFEVSVQGLTSGLHAIAVGADGLTGGADPRREGIALGE</sequence>
<evidence type="ECO:0000256" key="2">
    <source>
        <dbReference type="ARBA" id="ARBA00001089"/>
    </source>
</evidence>
<keyword evidence="16" id="KW-0317">Glutathione biosynthesis</keyword>
<name>A3K8V1_SAGS3</name>
<keyword evidence="11 16" id="KW-0865">Zymogen</keyword>
<gene>
    <name evidence="18" type="ORF">SSE37_17890</name>
</gene>
<dbReference type="Pfam" id="PF03788">
    <property type="entry name" value="LrgA"/>
    <property type="match status" value="1"/>
</dbReference>
<comment type="caution">
    <text evidence="18">The sequence shown here is derived from an EMBL/GenBank/DDBJ whole genome shotgun (WGS) entry which is preliminary data.</text>
</comment>
<accession>A3K8V1</accession>
<evidence type="ECO:0000256" key="6">
    <source>
        <dbReference type="ARBA" id="ARBA00022679"/>
    </source>
</evidence>
<dbReference type="UniPathway" id="UPA00204"/>
<dbReference type="GO" id="GO:0006751">
    <property type="term" value="P:glutathione catabolic process"/>
    <property type="evidence" value="ECO:0007669"/>
    <property type="project" value="UniProtKB-UniRule"/>
</dbReference>
<dbReference type="AlphaFoldDB" id="A3K8V1"/>
<dbReference type="NCBIfam" id="TIGR00066">
    <property type="entry name" value="g_glut_trans"/>
    <property type="match status" value="1"/>
</dbReference>
<dbReference type="GO" id="GO:0005886">
    <property type="term" value="C:plasma membrane"/>
    <property type="evidence" value="ECO:0007669"/>
    <property type="project" value="UniProtKB-SubCell"/>
</dbReference>
<evidence type="ECO:0000256" key="14">
    <source>
        <dbReference type="PIRSR" id="PIRSR600101-1"/>
    </source>
</evidence>
<dbReference type="Pfam" id="PF01019">
    <property type="entry name" value="G_glu_transpept"/>
    <property type="match status" value="1"/>
</dbReference>
<keyword evidence="5" id="KW-1003">Cell membrane</keyword>
<dbReference type="Proteomes" id="UP000005713">
    <property type="component" value="Unassembled WGS sequence"/>
</dbReference>
<dbReference type="EC" id="3.4.19.13" evidence="16"/>
<dbReference type="InterPro" id="IPR043138">
    <property type="entry name" value="GGT_lsub"/>
</dbReference>
<feature type="binding site" evidence="15">
    <location>
        <begin position="618"/>
        <end position="619"/>
    </location>
    <ligand>
        <name>L-glutamate</name>
        <dbReference type="ChEBI" id="CHEBI:29985"/>
    </ligand>
</feature>
<evidence type="ECO:0000313" key="18">
    <source>
        <dbReference type="EMBL" id="EBA06334.1"/>
    </source>
</evidence>
<evidence type="ECO:0000256" key="15">
    <source>
        <dbReference type="PIRSR" id="PIRSR600101-2"/>
    </source>
</evidence>
<evidence type="ECO:0000256" key="8">
    <source>
        <dbReference type="ARBA" id="ARBA00022801"/>
    </source>
</evidence>
<evidence type="ECO:0000256" key="4">
    <source>
        <dbReference type="ARBA" id="ARBA00009381"/>
    </source>
</evidence>
<feature type="transmembrane region" description="Helical" evidence="17">
    <location>
        <begin position="31"/>
        <end position="47"/>
    </location>
</feature>
<dbReference type="GO" id="GO:0006750">
    <property type="term" value="P:glutathione biosynthetic process"/>
    <property type="evidence" value="ECO:0007669"/>
    <property type="project" value="UniProtKB-KW"/>
</dbReference>
<dbReference type="PANTHER" id="PTHR43199">
    <property type="entry name" value="GLUTATHIONE HYDROLASE"/>
    <property type="match status" value="1"/>
</dbReference>
<dbReference type="RefSeq" id="WP_005862609.1">
    <property type="nucleotide sequence ID" value="NZ_AAYA01000016.1"/>
</dbReference>
<comment type="PTM">
    <text evidence="16">Cleaved by autocatalysis into a large and a small subunit.</text>
</comment>
<keyword evidence="9 17" id="KW-1133">Transmembrane helix</keyword>
<comment type="subcellular location">
    <subcellularLocation>
        <location evidence="3">Cell membrane</location>
        <topology evidence="3">Multi-pass membrane protein</topology>
    </subcellularLocation>
</comment>
<dbReference type="InterPro" id="IPR005538">
    <property type="entry name" value="LrgA/CidA"/>
</dbReference>
<comment type="catalytic activity">
    <reaction evidence="1 16">
        <text>an S-substituted glutathione + H2O = an S-substituted L-cysteinylglycine + L-glutamate</text>
        <dbReference type="Rhea" id="RHEA:59468"/>
        <dbReference type="ChEBI" id="CHEBI:15377"/>
        <dbReference type="ChEBI" id="CHEBI:29985"/>
        <dbReference type="ChEBI" id="CHEBI:90779"/>
        <dbReference type="ChEBI" id="CHEBI:143103"/>
        <dbReference type="EC" id="3.4.19.13"/>
    </reaction>
</comment>
<evidence type="ECO:0000256" key="13">
    <source>
        <dbReference type="ARBA" id="ARBA00047417"/>
    </source>
</evidence>
<keyword evidence="6 16" id="KW-0808">Transferase</keyword>
<comment type="catalytic activity">
    <reaction evidence="2 16">
        <text>glutathione + H2O = L-cysteinylglycine + L-glutamate</text>
        <dbReference type="Rhea" id="RHEA:28807"/>
        <dbReference type="ChEBI" id="CHEBI:15377"/>
        <dbReference type="ChEBI" id="CHEBI:29985"/>
        <dbReference type="ChEBI" id="CHEBI:57925"/>
        <dbReference type="ChEBI" id="CHEBI:61694"/>
        <dbReference type="EC" id="3.4.19.13"/>
    </reaction>
</comment>
<dbReference type="InterPro" id="IPR029055">
    <property type="entry name" value="Ntn_hydrolases_N"/>
</dbReference>
<reference evidence="18 19" key="1">
    <citation type="submission" date="2006-06" db="EMBL/GenBank/DDBJ databases">
        <authorList>
            <person name="Moran M.A."/>
            <person name="Ferriera S."/>
            <person name="Johnson J."/>
            <person name="Kravitz S."/>
            <person name="Beeson K."/>
            <person name="Sutton G."/>
            <person name="Rogers Y.-H."/>
            <person name="Friedman R."/>
            <person name="Frazier M."/>
            <person name="Venter J.C."/>
        </authorList>
    </citation>
    <scope>NUCLEOTIDE SEQUENCE [LARGE SCALE GENOMIC DNA]</scope>
    <source>
        <strain evidence="18 19">E-37</strain>
    </source>
</reference>
<evidence type="ECO:0000256" key="10">
    <source>
        <dbReference type="ARBA" id="ARBA00023136"/>
    </source>
</evidence>
<dbReference type="PANTHER" id="PTHR43199:SF1">
    <property type="entry name" value="GLUTATHIONE HYDROLASE PROENZYME"/>
    <property type="match status" value="1"/>
</dbReference>
<dbReference type="SUPFAM" id="SSF56235">
    <property type="entry name" value="N-terminal nucleophile aminohydrolases (Ntn hydrolases)"/>
    <property type="match status" value="1"/>
</dbReference>
<dbReference type="Gene3D" id="3.60.20.40">
    <property type="match status" value="1"/>
</dbReference>
<evidence type="ECO:0000256" key="5">
    <source>
        <dbReference type="ARBA" id="ARBA00022475"/>
    </source>
</evidence>
<evidence type="ECO:0000256" key="16">
    <source>
        <dbReference type="RuleBase" id="RU368036"/>
    </source>
</evidence>
<evidence type="ECO:0000256" key="1">
    <source>
        <dbReference type="ARBA" id="ARBA00001049"/>
    </source>
</evidence>
<feature type="transmembrane region" description="Helical" evidence="17">
    <location>
        <begin position="137"/>
        <end position="157"/>
    </location>
</feature>
<comment type="subunit">
    <text evidence="16">This enzyme consists of two polypeptide chains, which are synthesized in precursor form from a single polypeptide.</text>
</comment>
<dbReference type="Gene3D" id="1.10.246.130">
    <property type="match status" value="1"/>
</dbReference>
<evidence type="ECO:0000256" key="17">
    <source>
        <dbReference type="SAM" id="Phobius"/>
    </source>
</evidence>
<feature type="binding site" evidence="15">
    <location>
        <position position="640"/>
    </location>
    <ligand>
        <name>L-glutamate</name>
        <dbReference type="ChEBI" id="CHEBI:29985"/>
    </ligand>
</feature>
<proteinExistence type="inferred from homology"/>
<dbReference type="OrthoDB" id="9781342at2"/>
<evidence type="ECO:0000256" key="3">
    <source>
        <dbReference type="ARBA" id="ARBA00004651"/>
    </source>
</evidence>
<evidence type="ECO:0000256" key="11">
    <source>
        <dbReference type="ARBA" id="ARBA00023145"/>
    </source>
</evidence>
<dbReference type="GO" id="GO:0036374">
    <property type="term" value="F:glutathione hydrolase activity"/>
    <property type="evidence" value="ECO:0007669"/>
    <property type="project" value="UniProtKB-UniRule"/>
</dbReference>
<feature type="binding site" evidence="15">
    <location>
        <position position="267"/>
    </location>
    <ligand>
        <name>L-glutamate</name>
        <dbReference type="ChEBI" id="CHEBI:29985"/>
    </ligand>
</feature>
<evidence type="ECO:0000256" key="12">
    <source>
        <dbReference type="ARBA" id="ARBA00023315"/>
    </source>
</evidence>
<feature type="transmembrane region" description="Helical" evidence="17">
    <location>
        <begin position="88"/>
        <end position="112"/>
    </location>
</feature>
<evidence type="ECO:0000256" key="9">
    <source>
        <dbReference type="ARBA" id="ARBA00022989"/>
    </source>
</evidence>
<dbReference type="InterPro" id="IPR000101">
    <property type="entry name" value="GGT_peptidase"/>
</dbReference>
<dbReference type="eggNOG" id="COG0405">
    <property type="taxonomic scope" value="Bacteria"/>
</dbReference>
<dbReference type="PRINTS" id="PR01210">
    <property type="entry name" value="GGTRANSPTASE"/>
</dbReference>
<dbReference type="GO" id="GO:0103068">
    <property type="term" value="F:leukotriene C4 gamma-glutamyl transferase activity"/>
    <property type="evidence" value="ECO:0007669"/>
    <property type="project" value="UniProtKB-EC"/>
</dbReference>
<dbReference type="InterPro" id="IPR043137">
    <property type="entry name" value="GGT_ssub_C"/>
</dbReference>
<keyword evidence="8 16" id="KW-0378">Hydrolase</keyword>
<dbReference type="InterPro" id="IPR051792">
    <property type="entry name" value="GGT_bact"/>
</dbReference>
<comment type="catalytic activity">
    <reaction evidence="13 16">
        <text>an N-terminal (5-L-glutamyl)-[peptide] + an alpha-amino acid = 5-L-glutamyl amino acid + an N-terminal L-alpha-aminoacyl-[peptide]</text>
        <dbReference type="Rhea" id="RHEA:23904"/>
        <dbReference type="Rhea" id="RHEA-COMP:9780"/>
        <dbReference type="Rhea" id="RHEA-COMP:9795"/>
        <dbReference type="ChEBI" id="CHEBI:77644"/>
        <dbReference type="ChEBI" id="CHEBI:78597"/>
        <dbReference type="ChEBI" id="CHEBI:78599"/>
        <dbReference type="ChEBI" id="CHEBI:78608"/>
        <dbReference type="EC" id="2.3.2.2"/>
    </reaction>
</comment>
<keyword evidence="12 16" id="KW-0012">Acyltransferase</keyword>
<evidence type="ECO:0000313" key="19">
    <source>
        <dbReference type="Proteomes" id="UP000005713"/>
    </source>
</evidence>
<keyword evidence="7 17" id="KW-0812">Transmembrane</keyword>
<feature type="binding site" evidence="15">
    <location>
        <position position="594"/>
    </location>
    <ligand>
        <name>L-glutamate</name>
        <dbReference type="ChEBI" id="CHEBI:29985"/>
    </ligand>
</feature>
<feature type="active site" description="Nucleophile" evidence="14">
    <location>
        <position position="554"/>
    </location>
</feature>
<evidence type="ECO:0000256" key="7">
    <source>
        <dbReference type="ARBA" id="ARBA00022692"/>
    </source>
</evidence>
<comment type="similarity">
    <text evidence="4 16">Belongs to the gamma-glutamyltransferase family.</text>
</comment>
<organism evidence="18 19">
    <name type="scientific">Sagittula stellata (strain ATCC 700073 / DSM 11524 / E-37)</name>
    <dbReference type="NCBI Taxonomy" id="388399"/>
    <lineage>
        <taxon>Bacteria</taxon>
        <taxon>Pseudomonadati</taxon>
        <taxon>Pseudomonadota</taxon>
        <taxon>Alphaproteobacteria</taxon>
        <taxon>Rhodobacterales</taxon>
        <taxon>Roseobacteraceae</taxon>
        <taxon>Sagittula</taxon>
    </lineage>
</organism>
<keyword evidence="10 17" id="KW-0472">Membrane</keyword>
<dbReference type="EC" id="2.3.2.2" evidence="16"/>
<comment type="pathway">
    <text evidence="16">Sulfur metabolism; glutathione metabolism.</text>
</comment>